<evidence type="ECO:0000313" key="2">
    <source>
        <dbReference type="Proteomes" id="UP000225320"/>
    </source>
</evidence>
<reference evidence="1 2" key="1">
    <citation type="submission" date="2017-09" db="EMBL/GenBank/DDBJ databases">
        <title>Large-scale bioinformatics analysis of Bacillus genomes uncovers conserved roles of natural products in bacterial physiology.</title>
        <authorList>
            <consortium name="Agbiome Team Llc"/>
            <person name="Bleich R.M."/>
            <person name="Grubbs K.J."/>
            <person name="Santa Maria K.C."/>
            <person name="Allen S.E."/>
            <person name="Farag S."/>
            <person name="Shank E.A."/>
            <person name="Bowers A."/>
        </authorList>
    </citation>
    <scope>NUCLEOTIDE SEQUENCE [LARGE SCALE GENOMIC DNA]</scope>
    <source>
        <strain evidence="1 2">AFS094862</strain>
    </source>
</reference>
<dbReference type="EMBL" id="NVOI01000063">
    <property type="protein sequence ID" value="PGG89750.1"/>
    <property type="molecule type" value="Genomic_DNA"/>
</dbReference>
<dbReference type="AlphaFoldDB" id="A0A2C3RSY9"/>
<sequence length="66" mass="8081">MGKVQEIYQRFQEDMKRNHTTKRNDFQHCKEFLLFTHMLLTTEVSEINEKFRTSIYKTECQKINPP</sequence>
<evidence type="ECO:0000313" key="1">
    <source>
        <dbReference type="EMBL" id="PGG89750.1"/>
    </source>
</evidence>
<name>A0A2C3RSY9_9BACI</name>
<proteinExistence type="predicted"/>
<protein>
    <submittedName>
        <fullName evidence="1">Uncharacterized protein</fullName>
    </submittedName>
</protein>
<dbReference type="RefSeq" id="WP_000521186.1">
    <property type="nucleotide sequence ID" value="NZ_JAKJPV010000004.1"/>
</dbReference>
<organism evidence="1 2">
    <name type="scientific">Bacillus toyonensis</name>
    <dbReference type="NCBI Taxonomy" id="155322"/>
    <lineage>
        <taxon>Bacteria</taxon>
        <taxon>Bacillati</taxon>
        <taxon>Bacillota</taxon>
        <taxon>Bacilli</taxon>
        <taxon>Bacillales</taxon>
        <taxon>Bacillaceae</taxon>
        <taxon>Bacillus</taxon>
        <taxon>Bacillus cereus group</taxon>
    </lineage>
</organism>
<gene>
    <name evidence="1" type="ORF">CON73_16545</name>
</gene>
<dbReference type="Proteomes" id="UP000225320">
    <property type="component" value="Unassembled WGS sequence"/>
</dbReference>
<accession>A0A2C3RSY9</accession>
<comment type="caution">
    <text evidence="1">The sequence shown here is derived from an EMBL/GenBank/DDBJ whole genome shotgun (WGS) entry which is preliminary data.</text>
</comment>